<feature type="domain" description="UspA" evidence="9">
    <location>
        <begin position="188"/>
        <end position="352"/>
    </location>
</feature>
<feature type="transmembrane region" description="Helical" evidence="8">
    <location>
        <begin position="73"/>
        <end position="96"/>
    </location>
</feature>
<evidence type="ECO:0000256" key="8">
    <source>
        <dbReference type="SAM" id="Phobius"/>
    </source>
</evidence>
<protein>
    <submittedName>
        <fullName evidence="11">Universal stress protein</fullName>
    </submittedName>
</protein>
<evidence type="ECO:0000256" key="7">
    <source>
        <dbReference type="SAM" id="MobiDB-lite"/>
    </source>
</evidence>
<evidence type="ECO:0000256" key="5">
    <source>
        <dbReference type="ARBA" id="ARBA00023065"/>
    </source>
</evidence>
<dbReference type="RefSeq" id="WP_390205312.1">
    <property type="nucleotide sequence ID" value="NZ_JBHSZC010000001.1"/>
</dbReference>
<dbReference type="CDD" id="cd00293">
    <property type="entry name" value="USP-like"/>
    <property type="match status" value="1"/>
</dbReference>
<feature type="transmembrane region" description="Helical" evidence="8">
    <location>
        <begin position="42"/>
        <end position="61"/>
    </location>
</feature>
<dbReference type="InterPro" id="IPR006153">
    <property type="entry name" value="Cation/H_exchanger_TM"/>
</dbReference>
<feature type="transmembrane region" description="Helical" evidence="8">
    <location>
        <begin position="117"/>
        <end position="147"/>
    </location>
</feature>
<evidence type="ECO:0000259" key="10">
    <source>
        <dbReference type="Pfam" id="PF00999"/>
    </source>
</evidence>
<dbReference type="PRINTS" id="PR01438">
    <property type="entry name" value="UNVRSLSTRESS"/>
</dbReference>
<reference evidence="11 12" key="1">
    <citation type="journal article" date="2019" name="Int. J. Syst. Evol. Microbiol.">
        <title>The Global Catalogue of Microorganisms (GCM) 10K type strain sequencing project: providing services to taxonomists for standard genome sequencing and annotation.</title>
        <authorList>
            <consortium name="The Broad Institute Genomics Platform"/>
            <consortium name="The Broad Institute Genome Sequencing Center for Infectious Disease"/>
            <person name="Wu L."/>
            <person name="Ma J."/>
        </authorList>
    </citation>
    <scope>NUCLEOTIDE SEQUENCE [LARGE SCALE GENOMIC DNA]</scope>
    <source>
        <strain evidence="11 12">RDMS1</strain>
    </source>
</reference>
<dbReference type="Proteomes" id="UP001596417">
    <property type="component" value="Unassembled WGS sequence"/>
</dbReference>
<dbReference type="Pfam" id="PF00582">
    <property type="entry name" value="Usp"/>
    <property type="match status" value="2"/>
</dbReference>
<name>A0ABD5YP64_9EURY</name>
<dbReference type="Pfam" id="PF00999">
    <property type="entry name" value="Na_H_Exchanger"/>
    <property type="match status" value="1"/>
</dbReference>
<evidence type="ECO:0000256" key="6">
    <source>
        <dbReference type="ARBA" id="ARBA00023136"/>
    </source>
</evidence>
<feature type="domain" description="Cation/H+ exchanger transmembrane" evidence="10">
    <location>
        <begin position="1"/>
        <end position="155"/>
    </location>
</feature>
<sequence length="506" mass="54354">MVLALGVGTITQYIGVEAVLGAFVVGLLIGQVNRFDQATRHVFETMTLSVFAPIFFATAGLRVDLTTLADPALFGAGMIVLGVATFGKFTGAFIGARAAGLSRWEGIAMGAGMNARGAIEIIVATIGLSIGVLTIQMYSIIVMVAIVTSLTAPPLLRVTLGKTELSDAEAERLDQRTSDEQSFLGTINRVLLPTQCSADSLVAAQILGHITRHRDIDITCMYVDQSRSEHTERSGSSVVQRVKNLVQDVVNSNLQRKDNHEDRTQSPGLSANQCLEQVEASLALSDRPNGRVRTTTRRADTSVSDTVLTEAKNRYNLLVLGMSDSPRAISRPLLGTEIDRILQVTPCPVLTVSSNGASNEGSVEALSIRRILLPTVGTQYSRHAAEVAFTIATAQNAIVEVMHVVSRPHAEETLIVPDVSEAIELGEAIVDREAELGRQMGAEVLTHVSVGDRPEHDILTRATNKEIDLIVMGSEIRPTSRRAFLGHRVEHIIENASCPVAVVSSV</sequence>
<dbReference type="GO" id="GO:0006811">
    <property type="term" value="P:monoatomic ion transport"/>
    <property type="evidence" value="ECO:0007669"/>
    <property type="project" value="UniProtKB-KW"/>
</dbReference>
<organism evidence="11 12">
    <name type="scientific">Halocatena marina</name>
    <dbReference type="NCBI Taxonomy" id="2934937"/>
    <lineage>
        <taxon>Archaea</taxon>
        <taxon>Methanobacteriati</taxon>
        <taxon>Methanobacteriota</taxon>
        <taxon>Stenosarchaea group</taxon>
        <taxon>Halobacteria</taxon>
        <taxon>Halobacteriales</taxon>
        <taxon>Natronomonadaceae</taxon>
        <taxon>Halocatena</taxon>
    </lineage>
</organism>
<evidence type="ECO:0000256" key="3">
    <source>
        <dbReference type="ARBA" id="ARBA00022692"/>
    </source>
</evidence>
<dbReference type="InterPro" id="IPR006015">
    <property type="entry name" value="Universal_stress_UspA"/>
</dbReference>
<keyword evidence="4 8" id="KW-1133">Transmembrane helix</keyword>
<comment type="subcellular location">
    <subcellularLocation>
        <location evidence="1">Membrane</location>
        <topology evidence="1">Multi-pass membrane protein</topology>
    </subcellularLocation>
</comment>
<dbReference type="InterPro" id="IPR038770">
    <property type="entry name" value="Na+/solute_symporter_sf"/>
</dbReference>
<feature type="domain" description="UspA" evidence="9">
    <location>
        <begin position="368"/>
        <end position="503"/>
    </location>
</feature>
<feature type="compositionally biased region" description="Basic and acidic residues" evidence="7">
    <location>
        <begin position="255"/>
        <end position="264"/>
    </location>
</feature>
<gene>
    <name evidence="11" type="ORF">ACFQL7_08615</name>
</gene>
<keyword evidence="6 8" id="KW-0472">Membrane</keyword>
<feature type="region of interest" description="Disordered" evidence="7">
    <location>
        <begin position="251"/>
        <end position="271"/>
    </location>
</feature>
<keyword evidence="5" id="KW-0406">Ion transport</keyword>
<dbReference type="AlphaFoldDB" id="A0ABD5YP64"/>
<evidence type="ECO:0000313" key="11">
    <source>
        <dbReference type="EMBL" id="MFC7189911.1"/>
    </source>
</evidence>
<evidence type="ECO:0000313" key="12">
    <source>
        <dbReference type="Proteomes" id="UP001596417"/>
    </source>
</evidence>
<dbReference type="InterPro" id="IPR006016">
    <property type="entry name" value="UspA"/>
</dbReference>
<dbReference type="Gene3D" id="3.40.50.620">
    <property type="entry name" value="HUPs"/>
    <property type="match status" value="2"/>
</dbReference>
<evidence type="ECO:0000256" key="1">
    <source>
        <dbReference type="ARBA" id="ARBA00004141"/>
    </source>
</evidence>
<keyword evidence="3 8" id="KW-0812">Transmembrane</keyword>
<evidence type="ECO:0000259" key="9">
    <source>
        <dbReference type="Pfam" id="PF00582"/>
    </source>
</evidence>
<dbReference type="InterPro" id="IPR050794">
    <property type="entry name" value="CPA2_transporter"/>
</dbReference>
<accession>A0ABD5YP64</accession>
<evidence type="ECO:0000256" key="4">
    <source>
        <dbReference type="ARBA" id="ARBA00022989"/>
    </source>
</evidence>
<evidence type="ECO:0000256" key="2">
    <source>
        <dbReference type="ARBA" id="ARBA00022448"/>
    </source>
</evidence>
<dbReference type="EMBL" id="JBHTAX010000001">
    <property type="protein sequence ID" value="MFC7189911.1"/>
    <property type="molecule type" value="Genomic_DNA"/>
</dbReference>
<dbReference type="InterPro" id="IPR014729">
    <property type="entry name" value="Rossmann-like_a/b/a_fold"/>
</dbReference>
<keyword evidence="2" id="KW-0813">Transport</keyword>
<feature type="transmembrane region" description="Helical" evidence="8">
    <location>
        <begin position="12"/>
        <end position="30"/>
    </location>
</feature>
<comment type="caution">
    <text evidence="11">The sequence shown here is derived from an EMBL/GenBank/DDBJ whole genome shotgun (WGS) entry which is preliminary data.</text>
</comment>
<keyword evidence="12" id="KW-1185">Reference proteome</keyword>
<dbReference type="PANTHER" id="PTHR32468:SF0">
    <property type="entry name" value="K(+)_H(+) ANTIPORTER 1"/>
    <property type="match status" value="1"/>
</dbReference>
<proteinExistence type="predicted"/>
<dbReference type="Gene3D" id="1.20.1530.20">
    <property type="match status" value="1"/>
</dbReference>
<dbReference type="SUPFAM" id="SSF52402">
    <property type="entry name" value="Adenine nucleotide alpha hydrolases-like"/>
    <property type="match status" value="2"/>
</dbReference>
<dbReference type="GO" id="GO:0016020">
    <property type="term" value="C:membrane"/>
    <property type="evidence" value="ECO:0007669"/>
    <property type="project" value="UniProtKB-SubCell"/>
</dbReference>
<dbReference type="PANTHER" id="PTHR32468">
    <property type="entry name" value="CATION/H + ANTIPORTER"/>
    <property type="match status" value="1"/>
</dbReference>